<dbReference type="Proteomes" id="UP000537131">
    <property type="component" value="Unassembled WGS sequence"/>
</dbReference>
<sequence length="286" mass="32843">MNSTLVIYKNKGYVTKKFAEILGYVLGPAKTLLFEQFNENFENYSNVVIVMSVYSKDDLYQYMNFINANVSQLKNKKVVIFSTSFNIETAKDTLKKVDEILGQSVIFSQYFKAHMEISKIVNKALEVKKILKDNNDMPLDALKLKIEEFLLKYNTCTLCTTHENWVRATPIEYNYLNGSIYFISEGGEKFAHIYINPNVSIAVYENCKDFKNLAGIQISGTAKLVEKFSEEYINVMKNKGLIIENLKKMPVYLNVIKVVPKKYEILLSDLSKEGYSVKQVLELSNV</sequence>
<organism evidence="2 3">
    <name type="scientific">Clostridium muellerianum</name>
    <dbReference type="NCBI Taxonomy" id="2716538"/>
    <lineage>
        <taxon>Bacteria</taxon>
        <taxon>Bacillati</taxon>
        <taxon>Bacillota</taxon>
        <taxon>Clostridia</taxon>
        <taxon>Eubacteriales</taxon>
        <taxon>Clostridiaceae</taxon>
        <taxon>Clostridium</taxon>
    </lineage>
</organism>
<evidence type="ECO:0000313" key="2">
    <source>
        <dbReference type="EMBL" id="NMM66000.1"/>
    </source>
</evidence>
<reference evidence="2 3" key="1">
    <citation type="submission" date="2020-04" db="EMBL/GenBank/DDBJ databases">
        <authorList>
            <person name="Doyle D.A."/>
        </authorList>
    </citation>
    <scope>NUCLEOTIDE SEQUENCE [LARGE SCALE GENOMIC DNA]</scope>
    <source>
        <strain evidence="2 3">P21</strain>
    </source>
</reference>
<accession>A0A7Y0HRD5</accession>
<reference evidence="2 3" key="2">
    <citation type="submission" date="2020-06" db="EMBL/GenBank/DDBJ databases">
        <title>Complete Genome Sequence of Clostridium muelleri sp. nov. P21T, an Acid-Alcohol Producing Acetogen Isolated from Old Hay.</title>
        <authorList>
            <person name="Duncan K.E."/>
            <person name="Tanner R.S."/>
        </authorList>
    </citation>
    <scope>NUCLEOTIDE SEQUENCE [LARGE SCALE GENOMIC DNA]</scope>
    <source>
        <strain evidence="2 3">P21</strain>
    </source>
</reference>
<dbReference type="EMBL" id="JABBNI010000067">
    <property type="protein sequence ID" value="NMM66000.1"/>
    <property type="molecule type" value="Genomic_DNA"/>
</dbReference>
<dbReference type="Pfam" id="PF01243">
    <property type="entry name" value="PNPOx_N"/>
    <property type="match status" value="1"/>
</dbReference>
<evidence type="ECO:0000313" key="3">
    <source>
        <dbReference type="Proteomes" id="UP000537131"/>
    </source>
</evidence>
<gene>
    <name evidence="2" type="ORF">HBE96_25820</name>
</gene>
<dbReference type="SUPFAM" id="SSF52218">
    <property type="entry name" value="Flavoproteins"/>
    <property type="match status" value="1"/>
</dbReference>
<dbReference type="SUPFAM" id="SSF50475">
    <property type="entry name" value="FMN-binding split barrel"/>
    <property type="match status" value="1"/>
</dbReference>
<dbReference type="InterPro" id="IPR029039">
    <property type="entry name" value="Flavoprotein-like_sf"/>
</dbReference>
<dbReference type="Gene3D" id="2.30.110.10">
    <property type="entry name" value="Electron Transport, Fmn-binding Protein, Chain A"/>
    <property type="match status" value="1"/>
</dbReference>
<comment type="caution">
    <text evidence="2">The sequence shown here is derived from an EMBL/GenBank/DDBJ whole genome shotgun (WGS) entry which is preliminary data.</text>
</comment>
<evidence type="ECO:0000259" key="1">
    <source>
        <dbReference type="Pfam" id="PF01243"/>
    </source>
</evidence>
<feature type="domain" description="Pyridoxamine 5'-phosphate oxidase N-terminal" evidence="1">
    <location>
        <begin position="145"/>
        <end position="233"/>
    </location>
</feature>
<dbReference type="InterPro" id="IPR012349">
    <property type="entry name" value="Split_barrel_FMN-bd"/>
</dbReference>
<keyword evidence="3" id="KW-1185">Reference proteome</keyword>
<protein>
    <recommendedName>
        <fullName evidence="1">Pyridoxamine 5'-phosphate oxidase N-terminal domain-containing protein</fullName>
    </recommendedName>
</protein>
<dbReference type="InterPro" id="IPR011576">
    <property type="entry name" value="Pyridox_Oxase_N"/>
</dbReference>
<dbReference type="RefSeq" id="WP_169300579.1">
    <property type="nucleotide sequence ID" value="NZ_JABBNI010000067.1"/>
</dbReference>
<proteinExistence type="predicted"/>
<name>A0A7Y0HRD5_9CLOT</name>
<dbReference type="AlphaFoldDB" id="A0A7Y0HRD5"/>